<dbReference type="AlphaFoldDB" id="A0A059KH14"/>
<sequence>MRAVYDSIGQDTFEGSLDCLEPFGLMASFGNASGPVPPVNLGMLAAKGSLHLTRPTLFTHLATRESTQAMADDLFARVGSGEVQVPVSRRYALADAAQAHADLASRATTGCLVLLP</sequence>
<comment type="caution">
    <text evidence="3">The sequence shown here is derived from an EMBL/GenBank/DDBJ whole genome shotgun (WGS) entry which is preliminary data.</text>
</comment>
<organism evidence="3 4">
    <name type="scientific">Sphaerotilus natans subsp. natans DSM 6575</name>
    <dbReference type="NCBI Taxonomy" id="1286631"/>
    <lineage>
        <taxon>Bacteria</taxon>
        <taxon>Pseudomonadati</taxon>
        <taxon>Pseudomonadota</taxon>
        <taxon>Betaproteobacteria</taxon>
        <taxon>Burkholderiales</taxon>
        <taxon>Sphaerotilaceae</taxon>
        <taxon>Sphaerotilus</taxon>
    </lineage>
</organism>
<accession>A0A059KH14</accession>
<dbReference type="PANTHER" id="PTHR48106">
    <property type="entry name" value="QUINONE OXIDOREDUCTASE PIG3-RELATED"/>
    <property type="match status" value="1"/>
</dbReference>
<gene>
    <name evidence="3" type="ORF">X805_39220</name>
</gene>
<dbReference type="EMBL" id="AZRA01000135">
    <property type="protein sequence ID" value="KDB50489.1"/>
    <property type="molecule type" value="Genomic_DNA"/>
</dbReference>
<keyword evidence="4" id="KW-1185">Reference proteome</keyword>
<evidence type="ECO:0000256" key="2">
    <source>
        <dbReference type="ARBA" id="ARBA00023002"/>
    </source>
</evidence>
<evidence type="ECO:0000256" key="1">
    <source>
        <dbReference type="ARBA" id="ARBA00022857"/>
    </source>
</evidence>
<dbReference type="Gene3D" id="3.90.180.10">
    <property type="entry name" value="Medium-chain alcohol dehydrogenases, catalytic domain"/>
    <property type="match status" value="1"/>
</dbReference>
<dbReference type="STRING" id="34103.SAMN05421778_111108"/>
<dbReference type="GO" id="GO:0003960">
    <property type="term" value="F:quinone reductase (NADPH) activity"/>
    <property type="evidence" value="ECO:0007669"/>
    <property type="project" value="TreeGrafter"/>
</dbReference>
<dbReference type="SUPFAM" id="SSF51735">
    <property type="entry name" value="NAD(P)-binding Rossmann-fold domains"/>
    <property type="match status" value="1"/>
</dbReference>
<dbReference type="GO" id="GO:0070402">
    <property type="term" value="F:NADPH binding"/>
    <property type="evidence" value="ECO:0007669"/>
    <property type="project" value="TreeGrafter"/>
</dbReference>
<dbReference type="PATRIC" id="fig|1286631.3.peg.3813"/>
<name>A0A059KH14_9BURK</name>
<keyword evidence="1" id="KW-0521">NADP</keyword>
<dbReference type="Gene3D" id="3.40.50.720">
    <property type="entry name" value="NAD(P)-binding Rossmann-like Domain"/>
    <property type="match status" value="1"/>
</dbReference>
<dbReference type="GO" id="GO:0035925">
    <property type="term" value="F:mRNA 3'-UTR AU-rich region binding"/>
    <property type="evidence" value="ECO:0007669"/>
    <property type="project" value="TreeGrafter"/>
</dbReference>
<dbReference type="Proteomes" id="UP000026714">
    <property type="component" value="Unassembled WGS sequence"/>
</dbReference>
<dbReference type="GO" id="GO:0005829">
    <property type="term" value="C:cytosol"/>
    <property type="evidence" value="ECO:0007669"/>
    <property type="project" value="TreeGrafter"/>
</dbReference>
<proteinExistence type="predicted"/>
<evidence type="ECO:0000313" key="4">
    <source>
        <dbReference type="Proteomes" id="UP000026714"/>
    </source>
</evidence>
<dbReference type="PANTHER" id="PTHR48106:SF13">
    <property type="entry name" value="QUINONE OXIDOREDUCTASE-RELATED"/>
    <property type="match status" value="1"/>
</dbReference>
<protein>
    <submittedName>
        <fullName evidence="3">Quinone oxidoreductase</fullName>
    </submittedName>
</protein>
<dbReference type="Pfam" id="PF13602">
    <property type="entry name" value="ADH_zinc_N_2"/>
    <property type="match status" value="1"/>
</dbReference>
<evidence type="ECO:0000313" key="3">
    <source>
        <dbReference type="EMBL" id="KDB50489.1"/>
    </source>
</evidence>
<keyword evidence="2" id="KW-0560">Oxidoreductase</keyword>
<dbReference type="eggNOG" id="COG0604">
    <property type="taxonomic scope" value="Bacteria"/>
</dbReference>
<dbReference type="InterPro" id="IPR036291">
    <property type="entry name" value="NAD(P)-bd_dom_sf"/>
</dbReference>
<reference evidence="3 4" key="1">
    <citation type="journal article" date="2014" name="FEMS Microbiol. Ecol.">
        <title>Sphaerotilus natans encrusted with nanoball-shaped Fe(III) oxide minerals formed by nitrate-reducing mixotrophic Fe(II) oxidation.</title>
        <authorList>
            <person name="Park S."/>
            <person name="Kim D.H."/>
            <person name="Lee J.H."/>
            <person name="Hur H.G."/>
        </authorList>
    </citation>
    <scope>NUCLEOTIDE SEQUENCE [LARGE SCALE GENOMIC DNA]</scope>
    <source>
        <strain evidence="3 4">DSM 6575</strain>
    </source>
</reference>